<feature type="transmembrane region" description="Helical" evidence="8">
    <location>
        <begin position="20"/>
        <end position="43"/>
    </location>
</feature>
<keyword evidence="6" id="KW-0175">Coiled coil</keyword>
<keyword evidence="10" id="KW-1185">Reference proteome</keyword>
<evidence type="ECO:0000256" key="1">
    <source>
        <dbReference type="ARBA" id="ARBA00004613"/>
    </source>
</evidence>
<dbReference type="PANTHER" id="PTHR31418:SF7">
    <property type="entry name" value="FATTY-ACID AND RETINOL-BINDING PROTEIN 1"/>
    <property type="match status" value="1"/>
</dbReference>
<dbReference type="EMBL" id="JAVFWL010000002">
    <property type="protein sequence ID" value="KAK6737340.1"/>
    <property type="molecule type" value="Genomic_DNA"/>
</dbReference>
<evidence type="ECO:0000256" key="5">
    <source>
        <dbReference type="ARBA" id="ARBA00022729"/>
    </source>
</evidence>
<dbReference type="PANTHER" id="PTHR31418">
    <property type="entry name" value="FATTY-ACID AND RETINOL-BINDING PROTEIN 1"/>
    <property type="match status" value="1"/>
</dbReference>
<evidence type="ECO:0000313" key="10">
    <source>
        <dbReference type="Proteomes" id="UP001303046"/>
    </source>
</evidence>
<keyword evidence="7" id="KW-0446">Lipid-binding</keyword>
<dbReference type="Proteomes" id="UP001303046">
    <property type="component" value="Unassembled WGS sequence"/>
</dbReference>
<reference evidence="9 10" key="1">
    <citation type="submission" date="2023-08" db="EMBL/GenBank/DDBJ databases">
        <title>A Necator americanus chromosomal reference genome.</title>
        <authorList>
            <person name="Ilik V."/>
            <person name="Petrzelkova K.J."/>
            <person name="Pardy F."/>
            <person name="Fuh T."/>
            <person name="Niatou-Singa F.S."/>
            <person name="Gouil Q."/>
            <person name="Baker L."/>
            <person name="Ritchie M.E."/>
            <person name="Jex A.R."/>
            <person name="Gazzola D."/>
            <person name="Li H."/>
            <person name="Toshio Fujiwara R."/>
            <person name="Zhan B."/>
            <person name="Aroian R.V."/>
            <person name="Pafco B."/>
            <person name="Schwarz E.M."/>
        </authorList>
    </citation>
    <scope>NUCLEOTIDE SEQUENCE [LARGE SCALE GENOMIC DNA]</scope>
    <source>
        <strain evidence="9 10">Aroian</strain>
        <tissue evidence="9">Whole animal</tissue>
    </source>
</reference>
<evidence type="ECO:0000256" key="3">
    <source>
        <dbReference type="ARBA" id="ARBA00017453"/>
    </source>
</evidence>
<sequence>MNRVQSTMKHDESSGATLIVLAYIPNSILVMFREVVFLAFLVFQFIHASKHKFGDLPAAIKGFYPQDHKDLIKNLTADDKAVLKEVFGKNTTFKSGEEAIAELQKKSPKLGATAEKIRAVIMGKVAALKLQETKDFVQQMLAKGRKMRARIFSDNKPSLADLQKAVTELVQSYKALSDAGKSDFEKQFPELTKHLRSEECRRGPCDVILRPS</sequence>
<evidence type="ECO:0000256" key="2">
    <source>
        <dbReference type="ARBA" id="ARBA00006648"/>
    </source>
</evidence>
<dbReference type="Gene3D" id="1.20.120.1100">
    <property type="match status" value="1"/>
</dbReference>
<comment type="subcellular location">
    <subcellularLocation>
        <location evidence="1">Secreted</location>
    </subcellularLocation>
</comment>
<keyword evidence="5" id="KW-0732">Signal</keyword>
<accession>A0ABR1CIQ1</accession>
<comment type="caution">
    <text evidence="9">The sequence shown here is derived from an EMBL/GenBank/DDBJ whole genome shotgun (WGS) entry which is preliminary data.</text>
</comment>
<keyword evidence="8" id="KW-1133">Transmembrane helix</keyword>
<keyword evidence="4" id="KW-0964">Secreted</keyword>
<dbReference type="InterPro" id="IPR008632">
    <property type="entry name" value="Gp-FAR-1"/>
</dbReference>
<organism evidence="9 10">
    <name type="scientific">Necator americanus</name>
    <name type="common">Human hookworm</name>
    <dbReference type="NCBI Taxonomy" id="51031"/>
    <lineage>
        <taxon>Eukaryota</taxon>
        <taxon>Metazoa</taxon>
        <taxon>Ecdysozoa</taxon>
        <taxon>Nematoda</taxon>
        <taxon>Chromadorea</taxon>
        <taxon>Rhabditida</taxon>
        <taxon>Rhabditina</taxon>
        <taxon>Rhabditomorpha</taxon>
        <taxon>Strongyloidea</taxon>
        <taxon>Ancylostomatidae</taxon>
        <taxon>Bunostominae</taxon>
        <taxon>Necator</taxon>
    </lineage>
</organism>
<evidence type="ECO:0000256" key="6">
    <source>
        <dbReference type="ARBA" id="ARBA00023054"/>
    </source>
</evidence>
<protein>
    <recommendedName>
        <fullName evidence="3">Fatty-acid and retinol-binding protein 1</fullName>
    </recommendedName>
</protein>
<proteinExistence type="inferred from homology"/>
<evidence type="ECO:0000256" key="7">
    <source>
        <dbReference type="ARBA" id="ARBA00023121"/>
    </source>
</evidence>
<evidence type="ECO:0000313" key="9">
    <source>
        <dbReference type="EMBL" id="KAK6737340.1"/>
    </source>
</evidence>
<keyword evidence="8" id="KW-0812">Transmembrane</keyword>
<evidence type="ECO:0000256" key="4">
    <source>
        <dbReference type="ARBA" id="ARBA00022525"/>
    </source>
</evidence>
<keyword evidence="8" id="KW-0472">Membrane</keyword>
<gene>
    <name evidence="9" type="primary">Necator_chrII.g7607</name>
    <name evidence="9" type="ORF">RB195_019813</name>
</gene>
<dbReference type="Pfam" id="PF05823">
    <property type="entry name" value="Gp-FAR-1"/>
    <property type="match status" value="1"/>
</dbReference>
<evidence type="ECO:0000256" key="8">
    <source>
        <dbReference type="SAM" id="Phobius"/>
    </source>
</evidence>
<name>A0ABR1CIQ1_NECAM</name>
<comment type="similarity">
    <text evidence="2">Belongs to the fatty-acid and retinol-binding protein (FARBP) family.</text>
</comment>